<feature type="domain" description="Phosphoribosyltransferase" evidence="2">
    <location>
        <begin position="174"/>
        <end position="231"/>
    </location>
</feature>
<organism evidence="3 4">
    <name type="scientific">Candidatus Nealsonbacteria bacterium CG_4_9_14_0_8_um_filter_35_12</name>
    <dbReference type="NCBI Taxonomy" id="1974692"/>
    <lineage>
        <taxon>Bacteria</taxon>
        <taxon>Candidatus Nealsoniibacteriota</taxon>
    </lineage>
</organism>
<dbReference type="Proteomes" id="UP000228875">
    <property type="component" value="Unassembled WGS sequence"/>
</dbReference>
<dbReference type="PANTHER" id="PTHR47505:SF1">
    <property type="entry name" value="DNA UTILIZATION PROTEIN YHGH"/>
    <property type="match status" value="1"/>
</dbReference>
<dbReference type="PANTHER" id="PTHR47505">
    <property type="entry name" value="DNA UTILIZATION PROTEIN YHGH"/>
    <property type="match status" value="1"/>
</dbReference>
<sequence length="240" mass="27714">MIIKIQKFFLDILFPKFCFNCGKEGSYLCEDCFSMLEISEIHQKYSTKSLTDLYFALPYQNILAKKLIRRFKYEPFIKELAETLVLLIITHFQLLDNKPNLANFILIPIPLNEKRRRWRGFNQAEEIGKELSKFLPARLASQGEAGGKLPLVSDCLLRVKNNYPQVELSEKERKENVKDIFFCQNKKEIFGKKILLVDDVYTTGATMEEAARILKESGAKEVRGIVVARAQPGEDKLENI</sequence>
<evidence type="ECO:0000256" key="1">
    <source>
        <dbReference type="ARBA" id="ARBA00008007"/>
    </source>
</evidence>
<dbReference type="Pfam" id="PF00156">
    <property type="entry name" value="Pribosyltran"/>
    <property type="match status" value="1"/>
</dbReference>
<dbReference type="AlphaFoldDB" id="A0A2M8DME1"/>
<dbReference type="InterPro" id="IPR051910">
    <property type="entry name" value="ComF/GntX_DNA_util-trans"/>
</dbReference>
<protein>
    <recommendedName>
        <fullName evidence="2">Phosphoribosyltransferase domain-containing protein</fullName>
    </recommendedName>
</protein>
<dbReference type="CDD" id="cd06223">
    <property type="entry name" value="PRTases_typeI"/>
    <property type="match status" value="1"/>
</dbReference>
<dbReference type="InterPro" id="IPR029057">
    <property type="entry name" value="PRTase-like"/>
</dbReference>
<comment type="caution">
    <text evidence="3">The sequence shown here is derived from an EMBL/GenBank/DDBJ whole genome shotgun (WGS) entry which is preliminary data.</text>
</comment>
<dbReference type="InterPro" id="IPR000836">
    <property type="entry name" value="PRTase_dom"/>
</dbReference>
<evidence type="ECO:0000313" key="3">
    <source>
        <dbReference type="EMBL" id="PJB99232.1"/>
    </source>
</evidence>
<evidence type="ECO:0000259" key="2">
    <source>
        <dbReference type="Pfam" id="PF00156"/>
    </source>
</evidence>
<accession>A0A2M8DME1</accession>
<name>A0A2M8DME1_9BACT</name>
<dbReference type="Gene3D" id="3.40.50.2020">
    <property type="match status" value="1"/>
</dbReference>
<evidence type="ECO:0000313" key="4">
    <source>
        <dbReference type="Proteomes" id="UP000228875"/>
    </source>
</evidence>
<gene>
    <name evidence="3" type="ORF">CO077_02870</name>
</gene>
<reference evidence="4" key="1">
    <citation type="submission" date="2017-09" db="EMBL/GenBank/DDBJ databases">
        <title>Depth-based differentiation of microbial function through sediment-hosted aquifers and enrichment of novel symbionts in the deep terrestrial subsurface.</title>
        <authorList>
            <person name="Probst A.J."/>
            <person name="Ladd B."/>
            <person name="Jarett J.K."/>
            <person name="Geller-Mcgrath D.E."/>
            <person name="Sieber C.M.K."/>
            <person name="Emerson J.B."/>
            <person name="Anantharaman K."/>
            <person name="Thomas B.C."/>
            <person name="Malmstrom R."/>
            <person name="Stieglmeier M."/>
            <person name="Klingl A."/>
            <person name="Woyke T."/>
            <person name="Ryan C.M."/>
            <person name="Banfield J.F."/>
        </authorList>
    </citation>
    <scope>NUCLEOTIDE SEQUENCE [LARGE SCALE GENOMIC DNA]</scope>
</reference>
<comment type="similarity">
    <text evidence="1">Belongs to the ComF/GntX family.</text>
</comment>
<dbReference type="SUPFAM" id="SSF53271">
    <property type="entry name" value="PRTase-like"/>
    <property type="match status" value="1"/>
</dbReference>
<dbReference type="EMBL" id="PFTB01000064">
    <property type="protein sequence ID" value="PJB99232.1"/>
    <property type="molecule type" value="Genomic_DNA"/>
</dbReference>
<proteinExistence type="inferred from homology"/>